<feature type="transmembrane region" description="Helical" evidence="8">
    <location>
        <begin position="584"/>
        <end position="605"/>
    </location>
</feature>
<feature type="transmembrane region" description="Helical" evidence="8">
    <location>
        <begin position="440"/>
        <end position="461"/>
    </location>
</feature>
<dbReference type="InterPro" id="IPR011066">
    <property type="entry name" value="MscS_channel_C_sf"/>
</dbReference>
<evidence type="ECO:0000313" key="11">
    <source>
        <dbReference type="EMBL" id="MCH5598571.1"/>
    </source>
</evidence>
<feature type="transmembrane region" description="Helical" evidence="8">
    <location>
        <begin position="411"/>
        <end position="434"/>
    </location>
</feature>
<feature type="transmembrane region" description="Helical" evidence="8">
    <location>
        <begin position="381"/>
        <end position="399"/>
    </location>
</feature>
<reference evidence="11 12" key="1">
    <citation type="submission" date="2022-02" db="EMBL/GenBank/DDBJ databases">
        <authorList>
            <person name="Min J."/>
        </authorList>
    </citation>
    <scope>NUCLEOTIDE SEQUENCE [LARGE SCALE GENOMIC DNA]</scope>
    <source>
        <strain evidence="11 12">GR10-1</strain>
    </source>
</reference>
<keyword evidence="4 8" id="KW-0812">Transmembrane</keyword>
<comment type="caution">
    <text evidence="11">The sequence shown here is derived from an EMBL/GenBank/DDBJ whole genome shotgun (WGS) entry which is preliminary data.</text>
</comment>
<dbReference type="InterPro" id="IPR023408">
    <property type="entry name" value="MscS_beta-dom_sf"/>
</dbReference>
<dbReference type="Pfam" id="PF00924">
    <property type="entry name" value="MS_channel_2nd"/>
    <property type="match status" value="1"/>
</dbReference>
<comment type="subcellular location">
    <subcellularLocation>
        <location evidence="1">Cell membrane</location>
        <topology evidence="1">Multi-pass membrane protein</topology>
    </subcellularLocation>
</comment>
<evidence type="ECO:0000256" key="6">
    <source>
        <dbReference type="ARBA" id="ARBA00023136"/>
    </source>
</evidence>
<evidence type="ECO:0000259" key="9">
    <source>
        <dbReference type="Pfam" id="PF00924"/>
    </source>
</evidence>
<dbReference type="PANTHER" id="PTHR30347:SF1">
    <property type="entry name" value="MECHANOSENSITIVE CHANNEL MSCK"/>
    <property type="match status" value="1"/>
</dbReference>
<dbReference type="InterPro" id="IPR006685">
    <property type="entry name" value="MscS_channel_2nd"/>
</dbReference>
<dbReference type="Pfam" id="PF21082">
    <property type="entry name" value="MS_channel_3rd"/>
    <property type="match status" value="1"/>
</dbReference>
<evidence type="ECO:0000256" key="7">
    <source>
        <dbReference type="SAM" id="MobiDB-lite"/>
    </source>
</evidence>
<dbReference type="SUPFAM" id="SSF50182">
    <property type="entry name" value="Sm-like ribonucleoproteins"/>
    <property type="match status" value="1"/>
</dbReference>
<evidence type="ECO:0000256" key="3">
    <source>
        <dbReference type="ARBA" id="ARBA00022475"/>
    </source>
</evidence>
<keyword evidence="6 8" id="KW-0472">Membrane</keyword>
<feature type="transmembrane region" description="Helical" evidence="8">
    <location>
        <begin position="267"/>
        <end position="284"/>
    </location>
</feature>
<dbReference type="Proteomes" id="UP001202248">
    <property type="component" value="Unassembled WGS sequence"/>
</dbReference>
<dbReference type="SUPFAM" id="SSF82861">
    <property type="entry name" value="Mechanosensitive channel protein MscS (YggB), transmembrane region"/>
    <property type="match status" value="1"/>
</dbReference>
<dbReference type="SUPFAM" id="SSF82689">
    <property type="entry name" value="Mechanosensitive channel protein MscS (YggB), C-terminal domain"/>
    <property type="match status" value="1"/>
</dbReference>
<dbReference type="Gene3D" id="1.10.287.1260">
    <property type="match status" value="1"/>
</dbReference>
<accession>A0ABS9SJS0</accession>
<organism evidence="11 12">
    <name type="scientific">Niabella ginsengisoli</name>
    <dbReference type="NCBI Taxonomy" id="522298"/>
    <lineage>
        <taxon>Bacteria</taxon>
        <taxon>Pseudomonadati</taxon>
        <taxon>Bacteroidota</taxon>
        <taxon>Chitinophagia</taxon>
        <taxon>Chitinophagales</taxon>
        <taxon>Chitinophagaceae</taxon>
        <taxon>Niabella</taxon>
    </lineage>
</organism>
<evidence type="ECO:0000259" key="10">
    <source>
        <dbReference type="Pfam" id="PF21082"/>
    </source>
</evidence>
<evidence type="ECO:0000256" key="8">
    <source>
        <dbReference type="SAM" id="Phobius"/>
    </source>
</evidence>
<dbReference type="Gene3D" id="2.30.30.60">
    <property type="match status" value="1"/>
</dbReference>
<keyword evidence="12" id="KW-1185">Reference proteome</keyword>
<dbReference type="RefSeq" id="WP_240830237.1">
    <property type="nucleotide sequence ID" value="NZ_JAKWBL010000002.1"/>
</dbReference>
<name>A0ABS9SJS0_9BACT</name>
<feature type="transmembrane region" description="Helical" evidence="8">
    <location>
        <begin position="326"/>
        <end position="344"/>
    </location>
</feature>
<comment type="similarity">
    <text evidence="2">Belongs to the MscS (TC 1.A.23) family.</text>
</comment>
<keyword evidence="5 8" id="KW-1133">Transmembrane helix</keyword>
<dbReference type="InterPro" id="IPR010920">
    <property type="entry name" value="LSM_dom_sf"/>
</dbReference>
<feature type="region of interest" description="Disordered" evidence="7">
    <location>
        <begin position="1"/>
        <end position="26"/>
    </location>
</feature>
<dbReference type="Gene3D" id="3.30.70.100">
    <property type="match status" value="1"/>
</dbReference>
<evidence type="ECO:0000256" key="5">
    <source>
        <dbReference type="ARBA" id="ARBA00022989"/>
    </source>
</evidence>
<feature type="transmembrane region" description="Helical" evidence="8">
    <location>
        <begin position="487"/>
        <end position="506"/>
    </location>
</feature>
<dbReference type="InterPro" id="IPR011014">
    <property type="entry name" value="MscS_channel_TM-2"/>
</dbReference>
<feature type="domain" description="Mechanosensitive ion channel MscS" evidence="9">
    <location>
        <begin position="629"/>
        <end position="694"/>
    </location>
</feature>
<evidence type="ECO:0000256" key="4">
    <source>
        <dbReference type="ARBA" id="ARBA00022692"/>
    </source>
</evidence>
<feature type="compositionally biased region" description="Polar residues" evidence="7">
    <location>
        <begin position="1"/>
        <end position="14"/>
    </location>
</feature>
<gene>
    <name evidence="11" type="ORF">MKP09_11960</name>
</gene>
<dbReference type="InterPro" id="IPR052702">
    <property type="entry name" value="MscS-like_channel"/>
</dbReference>
<sequence length="808" mass="90299">MGPSSAAQQIQHSDSASKPDATDSTINDRIAAVAAKERKKSTEVFQAGKTAMQQRKALEHLVNTAQQAKLYLKSALSLSTVKSELKSIEASYDILKDGIFVNKGTAQTDRNLSVSSAILYQLVQSLSERKKQIDDHLAHLSTFRNDIDSTLNIASIYNFPTDSIALKEYVARLKVIKLQGDPIDNDLNAQLKLIHQVQDQADYLLFTLKSSYEEIEKYRNDLSQFTLREEFAPLWKPVLHFRPFGEIIKFSLEKEKLALKFYFKENGTNIFILILLVLLVYIWLRALKRKYPDGDRAGGLVTKKPFLSSLIIVISVYQFTFINAPFIFNACLWIIAAACLLAILKDFIAPYWNRFLWVISLFFLLACLDNLILQSSRPERWIMLFLSMAGIIYGSYILINGHHSDLKEKRILPFIRIVVFIEILSLLANVLGWYNLSKTLLTTGYISLIIGILFIWVIRLLNEALALSSEIYQHTGRKLFYINFSRVGSKVPFIFNVFLVIGWLIITGKNFYVFKRVGEALGGFLHKERALGDYSFSIDGIVLFIVIAYSSMLISRIVSFFGAEPMELHGSTSTKSTVSSHGSWILLLRIFVISLGLFLAFAASGLPIDKITIVLGALGVGIGLGLQGLVSNLVSGLIIAFERPVNVGDLIELNGKSGTMKSIGFRSSIVTLGDGSSLIVPNGDLLNQHMINWSLSKNIRKVVLSVGVAYGSDLTQVKELLEQVAQSSDKVLQVPPCSAFARKFGESSVDFDLIFWVRHPFEAVPATSDVITAIDVAFRKANIEIPFPQQDIRVFSAESQQGKSDERK</sequence>
<feature type="transmembrane region" description="Helical" evidence="8">
    <location>
        <begin position="611"/>
        <end position="634"/>
    </location>
</feature>
<protein>
    <submittedName>
        <fullName evidence="11">Mechanosensitive ion channel</fullName>
    </submittedName>
</protein>
<proteinExistence type="inferred from homology"/>
<dbReference type="PANTHER" id="PTHR30347">
    <property type="entry name" value="POTASSIUM CHANNEL RELATED"/>
    <property type="match status" value="1"/>
</dbReference>
<evidence type="ECO:0000256" key="2">
    <source>
        <dbReference type="ARBA" id="ARBA00008017"/>
    </source>
</evidence>
<feature type="transmembrane region" description="Helical" evidence="8">
    <location>
        <begin position="541"/>
        <end position="563"/>
    </location>
</feature>
<evidence type="ECO:0000256" key="1">
    <source>
        <dbReference type="ARBA" id="ARBA00004651"/>
    </source>
</evidence>
<feature type="transmembrane region" description="Helical" evidence="8">
    <location>
        <begin position="305"/>
        <end position="320"/>
    </location>
</feature>
<evidence type="ECO:0000313" key="12">
    <source>
        <dbReference type="Proteomes" id="UP001202248"/>
    </source>
</evidence>
<dbReference type="EMBL" id="JAKWBL010000002">
    <property type="protein sequence ID" value="MCH5598571.1"/>
    <property type="molecule type" value="Genomic_DNA"/>
</dbReference>
<keyword evidence="3" id="KW-1003">Cell membrane</keyword>
<dbReference type="InterPro" id="IPR049278">
    <property type="entry name" value="MS_channel_C"/>
</dbReference>
<feature type="domain" description="Mechanosensitive ion channel MscS C-terminal" evidence="10">
    <location>
        <begin position="702"/>
        <end position="785"/>
    </location>
</feature>
<feature type="transmembrane region" description="Helical" evidence="8">
    <location>
        <begin position="356"/>
        <end position="375"/>
    </location>
</feature>